<keyword evidence="2 6" id="KW-0808">Transferase</keyword>
<dbReference type="Gene3D" id="3.30.420.40">
    <property type="match status" value="2"/>
</dbReference>
<comment type="similarity">
    <text evidence="1 6">Belongs to the FGGY kinase family.</text>
</comment>
<keyword evidence="6" id="KW-0859">Xylose metabolism</keyword>
<accession>A0A1B7JYG2</accession>
<dbReference type="RefSeq" id="WP_068908152.1">
    <property type="nucleotide sequence ID" value="NZ_LXEW01000019.1"/>
</dbReference>
<feature type="domain" description="Carbohydrate kinase FGGY N-terminal" evidence="7">
    <location>
        <begin position="2"/>
        <end position="251"/>
    </location>
</feature>
<name>A0A1B7JYG2_9GAMM</name>
<keyword evidence="10" id="KW-1185">Reference proteome</keyword>
<dbReference type="NCBIfam" id="TIGR01312">
    <property type="entry name" value="XylB"/>
    <property type="match status" value="1"/>
</dbReference>
<evidence type="ECO:0000313" key="10">
    <source>
        <dbReference type="Proteomes" id="UP000078224"/>
    </source>
</evidence>
<comment type="caution">
    <text evidence="9">The sequence shown here is derived from an EMBL/GenBank/DDBJ whole genome shotgun (WGS) entry which is preliminary data.</text>
</comment>
<dbReference type="PANTHER" id="PTHR43095">
    <property type="entry name" value="SUGAR KINASE"/>
    <property type="match status" value="1"/>
</dbReference>
<dbReference type="InterPro" id="IPR006000">
    <property type="entry name" value="Xylulokinase"/>
</dbReference>
<evidence type="ECO:0000256" key="6">
    <source>
        <dbReference type="RuleBase" id="RU364073"/>
    </source>
</evidence>
<evidence type="ECO:0000259" key="7">
    <source>
        <dbReference type="Pfam" id="PF00370"/>
    </source>
</evidence>
<protein>
    <recommendedName>
        <fullName evidence="6">Xylulose kinase</fullName>
        <shortName evidence="6">Xylulokinase</shortName>
        <ecNumber evidence="6">2.7.1.17</ecNumber>
    </recommendedName>
</protein>
<dbReference type="Pfam" id="PF00370">
    <property type="entry name" value="FGGY_N"/>
    <property type="match status" value="1"/>
</dbReference>
<dbReference type="GO" id="GO:0005997">
    <property type="term" value="P:xylulose metabolic process"/>
    <property type="evidence" value="ECO:0007669"/>
    <property type="project" value="InterPro"/>
</dbReference>
<keyword evidence="3 6" id="KW-0547">Nucleotide-binding</keyword>
<dbReference type="InterPro" id="IPR050406">
    <property type="entry name" value="FGGY_Carb_Kinase"/>
</dbReference>
<dbReference type="GO" id="GO:0005524">
    <property type="term" value="F:ATP binding"/>
    <property type="evidence" value="ECO:0007669"/>
    <property type="project" value="UniProtKB-KW"/>
</dbReference>
<dbReference type="GO" id="GO:0042732">
    <property type="term" value="P:D-xylose metabolic process"/>
    <property type="evidence" value="ECO:0007669"/>
    <property type="project" value="UniProtKB-KW"/>
</dbReference>
<dbReference type="PATRIC" id="fig|1354272.4.peg.1380"/>
<keyword evidence="4 6" id="KW-0418">Kinase</keyword>
<dbReference type="InterPro" id="IPR000577">
    <property type="entry name" value="Carb_kinase_FGGY"/>
</dbReference>
<dbReference type="InterPro" id="IPR018484">
    <property type="entry name" value="FGGY_N"/>
</dbReference>
<keyword evidence="6" id="KW-0119">Carbohydrate metabolism</keyword>
<evidence type="ECO:0000256" key="5">
    <source>
        <dbReference type="ARBA" id="ARBA00022840"/>
    </source>
</evidence>
<dbReference type="AlphaFoldDB" id="A0A1B7JYG2"/>
<dbReference type="Pfam" id="PF02782">
    <property type="entry name" value="FGGY_C"/>
    <property type="match status" value="1"/>
</dbReference>
<evidence type="ECO:0000256" key="3">
    <source>
        <dbReference type="ARBA" id="ARBA00022741"/>
    </source>
</evidence>
<feature type="domain" description="Carbohydrate kinase FGGY C-terminal" evidence="8">
    <location>
        <begin position="299"/>
        <end position="439"/>
    </location>
</feature>
<gene>
    <name evidence="6" type="primary">xylB</name>
    <name evidence="9" type="ORF">M998_1362</name>
</gene>
<reference evidence="9 10" key="1">
    <citation type="submission" date="2016-04" db="EMBL/GenBank/DDBJ databases">
        <title>ATOL: Assembling a taxonomically balanced genome-scale reconstruction of the evolutionary history of the Enterobacteriaceae.</title>
        <authorList>
            <person name="Plunkett G.III."/>
            <person name="Neeno-Eckwall E.C."/>
            <person name="Glasner J.D."/>
            <person name="Perna N.T."/>
        </authorList>
    </citation>
    <scope>NUCLEOTIDE SEQUENCE [LARGE SCALE GENOMIC DNA]</scope>
    <source>
        <strain evidence="9 10">ATCC 35613</strain>
    </source>
</reference>
<evidence type="ECO:0000256" key="4">
    <source>
        <dbReference type="ARBA" id="ARBA00022777"/>
    </source>
</evidence>
<dbReference type="PIRSF" id="PIRSF000538">
    <property type="entry name" value="GlpK"/>
    <property type="match status" value="1"/>
</dbReference>
<dbReference type="SUPFAM" id="SSF53067">
    <property type="entry name" value="Actin-like ATPase domain"/>
    <property type="match status" value="2"/>
</dbReference>
<comment type="catalytic activity">
    <reaction evidence="6">
        <text>D-xylulose + ATP = D-xylulose 5-phosphate + ADP + H(+)</text>
        <dbReference type="Rhea" id="RHEA:10964"/>
        <dbReference type="ChEBI" id="CHEBI:15378"/>
        <dbReference type="ChEBI" id="CHEBI:17140"/>
        <dbReference type="ChEBI" id="CHEBI:30616"/>
        <dbReference type="ChEBI" id="CHEBI:57737"/>
        <dbReference type="ChEBI" id="CHEBI:456216"/>
        <dbReference type="EC" id="2.7.1.17"/>
    </reaction>
</comment>
<dbReference type="GO" id="GO:0004856">
    <property type="term" value="F:D-xylulokinase activity"/>
    <property type="evidence" value="ECO:0007669"/>
    <property type="project" value="UniProtKB-EC"/>
</dbReference>
<proteinExistence type="inferred from homology"/>
<dbReference type="Proteomes" id="UP000078224">
    <property type="component" value="Unassembled WGS sequence"/>
</dbReference>
<dbReference type="EMBL" id="LXEW01000019">
    <property type="protein sequence ID" value="OAT52920.1"/>
    <property type="molecule type" value="Genomic_DNA"/>
</dbReference>
<sequence length="502" mass="55973">MLYLGIDCGTQGTKAILWDTHKNCITSTAYHSYGLISSPNGRKEQDPASWLQAIKITVKQVLDNHLVSPDLVAGIGISGQQHGLVILDEHNDILYPAKLWCDTEANHDLQKFIFSFNQKHTQNINEIIGIHIPVAFTIAKLIWMKNHKPEIFSKIEKIFLPHEYINFWLTGKYSAESGDASGTGYFDTYNRCWSKKIIDEISPRLYAKLPPIITAEEPSGFLLPHVAKLLGLPVGVPVSSGGGDNMMAAIGTGNVCPGILTLSLGTSGTLFTCSNQQINNNQNTNINSFCSSSNSWLPLISTMNMTNAVNAFRDILNIPLLDFERFLSNSSPGANGLICFPWFNGSRFPNEPNMKGSLQGITIDNFTKSNMLRCVVEGVTYKICKGIDEFKQQGLEFNQIRVIGGGAKSIIWCQMIADITGIDVIRPKITEAAALGASLQSHWCHENIRKPEKNIKLNDILPPFLRKAEGEYFKPNNKIHDIYIPLYEYYHIELNRLININN</sequence>
<evidence type="ECO:0000256" key="1">
    <source>
        <dbReference type="ARBA" id="ARBA00009156"/>
    </source>
</evidence>
<organism evidence="9 10">
    <name type="scientific">Providencia heimbachae ATCC 35613</name>
    <dbReference type="NCBI Taxonomy" id="1354272"/>
    <lineage>
        <taxon>Bacteria</taxon>
        <taxon>Pseudomonadati</taxon>
        <taxon>Pseudomonadota</taxon>
        <taxon>Gammaproteobacteria</taxon>
        <taxon>Enterobacterales</taxon>
        <taxon>Morganellaceae</taxon>
        <taxon>Providencia</taxon>
    </lineage>
</organism>
<dbReference type="InterPro" id="IPR043129">
    <property type="entry name" value="ATPase_NBD"/>
</dbReference>
<evidence type="ECO:0000259" key="8">
    <source>
        <dbReference type="Pfam" id="PF02782"/>
    </source>
</evidence>
<dbReference type="PANTHER" id="PTHR43095:SF5">
    <property type="entry name" value="XYLULOSE KINASE"/>
    <property type="match status" value="1"/>
</dbReference>
<dbReference type="EC" id="2.7.1.17" evidence="6"/>
<dbReference type="OrthoDB" id="9805576at2"/>
<evidence type="ECO:0000256" key="2">
    <source>
        <dbReference type="ARBA" id="ARBA00022679"/>
    </source>
</evidence>
<dbReference type="InterPro" id="IPR018485">
    <property type="entry name" value="FGGY_C"/>
</dbReference>
<keyword evidence="5 6" id="KW-0067">ATP-binding</keyword>
<dbReference type="CDD" id="cd07809">
    <property type="entry name" value="ASKHA_NBD_FGGY_BaXK-like"/>
    <property type="match status" value="1"/>
</dbReference>
<evidence type="ECO:0000313" key="9">
    <source>
        <dbReference type="EMBL" id="OAT52920.1"/>
    </source>
</evidence>